<organism evidence="2 3">
    <name type="scientific">Amycolatopsis tolypomycina</name>
    <dbReference type="NCBI Taxonomy" id="208445"/>
    <lineage>
        <taxon>Bacteria</taxon>
        <taxon>Bacillati</taxon>
        <taxon>Actinomycetota</taxon>
        <taxon>Actinomycetes</taxon>
        <taxon>Pseudonocardiales</taxon>
        <taxon>Pseudonocardiaceae</taxon>
        <taxon>Amycolatopsis</taxon>
    </lineage>
</organism>
<dbReference type="AlphaFoldDB" id="A0A1H5BM13"/>
<evidence type="ECO:0000313" key="3">
    <source>
        <dbReference type="Proteomes" id="UP000199622"/>
    </source>
</evidence>
<dbReference type="PANTHER" id="PTHR39639:SF1">
    <property type="entry name" value="DUF262 DOMAIN-CONTAINING PROTEIN"/>
    <property type="match status" value="1"/>
</dbReference>
<sequence>MSLEDQVSEKAKEIHTDGYPMSIGEVISMYRDSDIDIHPEFQRIFRWNIEQKSRLIESILLKIPIPPIFVSQRKDGVWDVIDGVQRLSTILEFVGIYRDEERRLRPPSVLEATEYLPDLEGYTWEVGDRVFSDVMQRDFKRAKIEFRIIAKQSDANAKYDMFQRLNSGTQLSLQEARNCLLVMLNVSMFNELVRLAETPNFIATVPLSEAKESQSYRQELALRFFLHASYHGRREQLDKEYGDYLTDWMRAASKTYGTDSSEIDSQKFEETFSLLDRALGEDAFRRFDGHRHLGAFSISSFEFVTAGVVANLADWIDDPDGLRDRIRSSWSAPEFRDNSGTGVSPRRRVPRLITDARVYFSRSR</sequence>
<keyword evidence="3" id="KW-1185">Reference proteome</keyword>
<reference evidence="3" key="1">
    <citation type="submission" date="2016-10" db="EMBL/GenBank/DDBJ databases">
        <authorList>
            <person name="Varghese N."/>
            <person name="Submissions S."/>
        </authorList>
    </citation>
    <scope>NUCLEOTIDE SEQUENCE [LARGE SCALE GENOMIC DNA]</scope>
    <source>
        <strain evidence="3">DSM 44544</strain>
    </source>
</reference>
<dbReference type="Pfam" id="PF03235">
    <property type="entry name" value="GmrSD_N"/>
    <property type="match status" value="1"/>
</dbReference>
<dbReference type="STRING" id="208445.SAMN04489727_8347"/>
<feature type="domain" description="GmrSD restriction endonucleases N-terminal" evidence="1">
    <location>
        <begin position="27"/>
        <end position="181"/>
    </location>
</feature>
<dbReference type="EMBL" id="FNSO01000004">
    <property type="protein sequence ID" value="SED55435.1"/>
    <property type="molecule type" value="Genomic_DNA"/>
</dbReference>
<dbReference type="InterPro" id="IPR004919">
    <property type="entry name" value="GmrSD_N"/>
</dbReference>
<dbReference type="Proteomes" id="UP000199622">
    <property type="component" value="Unassembled WGS sequence"/>
</dbReference>
<evidence type="ECO:0000259" key="1">
    <source>
        <dbReference type="Pfam" id="PF03235"/>
    </source>
</evidence>
<evidence type="ECO:0000313" key="2">
    <source>
        <dbReference type="EMBL" id="SED55435.1"/>
    </source>
</evidence>
<proteinExistence type="predicted"/>
<protein>
    <recommendedName>
        <fullName evidence="1">GmrSD restriction endonucleases N-terminal domain-containing protein</fullName>
    </recommendedName>
</protein>
<name>A0A1H5BM13_9PSEU</name>
<accession>A0A1H5BM13</accession>
<dbReference type="PANTHER" id="PTHR39639">
    <property type="entry name" value="CHROMOSOME 16, WHOLE GENOME SHOTGUN SEQUENCE"/>
    <property type="match status" value="1"/>
</dbReference>
<gene>
    <name evidence="2" type="ORF">SAMN04489727_8347</name>
</gene>